<evidence type="ECO:0000259" key="2">
    <source>
        <dbReference type="PROSITE" id="PS50011"/>
    </source>
</evidence>
<dbReference type="InterPro" id="IPR011009">
    <property type="entry name" value="Kinase-like_dom_sf"/>
</dbReference>
<feature type="domain" description="Protein kinase" evidence="2">
    <location>
        <begin position="103"/>
        <end position="386"/>
    </location>
</feature>
<dbReference type="InParanoid" id="T0QJK7"/>
<evidence type="ECO:0000313" key="4">
    <source>
        <dbReference type="Proteomes" id="UP000030762"/>
    </source>
</evidence>
<proteinExistence type="predicted"/>
<keyword evidence="3" id="KW-0418">Kinase</keyword>
<dbReference type="PANTHER" id="PTHR44329:SF214">
    <property type="entry name" value="PROTEIN KINASE DOMAIN-CONTAINING PROTEIN"/>
    <property type="match status" value="1"/>
</dbReference>
<evidence type="ECO:0000313" key="3">
    <source>
        <dbReference type="EMBL" id="EQC34901.1"/>
    </source>
</evidence>
<keyword evidence="4" id="KW-1185">Reference proteome</keyword>
<dbReference type="GO" id="GO:0004674">
    <property type="term" value="F:protein serine/threonine kinase activity"/>
    <property type="evidence" value="ECO:0007669"/>
    <property type="project" value="TreeGrafter"/>
</dbReference>
<name>T0QJK7_SAPDV</name>
<organism evidence="3 4">
    <name type="scientific">Saprolegnia diclina (strain VS20)</name>
    <dbReference type="NCBI Taxonomy" id="1156394"/>
    <lineage>
        <taxon>Eukaryota</taxon>
        <taxon>Sar</taxon>
        <taxon>Stramenopiles</taxon>
        <taxon>Oomycota</taxon>
        <taxon>Saprolegniomycetes</taxon>
        <taxon>Saprolegniales</taxon>
        <taxon>Saprolegniaceae</taxon>
        <taxon>Saprolegnia</taxon>
    </lineage>
</organism>
<dbReference type="InterPro" id="IPR000719">
    <property type="entry name" value="Prot_kinase_dom"/>
</dbReference>
<sequence>MGNIFSSARVAELEKEVAELKEQVGTLQKEATTLKDAHNVDLEALRTHKAELERVKAELELLKSDKNAADELATANALKAAEQRAQLEQKVRELEATILERRLNDVRHVDDGSFVRMKGNLGFDSQAFPFTNLIAGHLADGTLVLRVQLRDEYLRVPADIQRFKQSIAIMQTLNGADDHLLRLVGGCDLETDNPIAFLEYFPGTDLQTFVRQNEELSWHKKLDIAHQIATALVAVHNKAMLHRDLNWSRVFIASDGRIKVFVGLNARDRPAGHPANGVTDDRWGAPETLHGTYTDKSDIFSLGLILISLITRDLPFTYLTTQRNYPIDDDLLKERLKSTVDGYLTLTAPFGEAPPAFMIFALSCISFAPAKRPTASEAVRRLEEQLQEMAEKEANVTPVSTARPVVAIDLTLSKASGLSSTSSTLYCTVALDDASRTALDTTPVKSEGGVYCWPTPLTFSDVKPLESMLDFTLMAKGMFSDSKVGKASMRLEDLLSVDDDDATETPSLDAPRTATVDLFSSGERKGSLEVSVTFSADLRSYLALYVEEKTKLISFYAGKNANHNSDYQRKRDMAAVLLATSHP</sequence>
<feature type="coiled-coil region" evidence="1">
    <location>
        <begin position="3"/>
        <end position="104"/>
    </location>
</feature>
<dbReference type="Pfam" id="PF00069">
    <property type="entry name" value="Pkinase"/>
    <property type="match status" value="1"/>
</dbReference>
<dbReference type="EMBL" id="JH767153">
    <property type="protein sequence ID" value="EQC34901.1"/>
    <property type="molecule type" value="Genomic_DNA"/>
</dbReference>
<protein>
    <submittedName>
        <fullName evidence="3">TKL/LISK protein kinase</fullName>
    </submittedName>
</protein>
<dbReference type="InterPro" id="IPR051681">
    <property type="entry name" value="Ser/Thr_Kinases-Pseudokinases"/>
</dbReference>
<keyword evidence="3" id="KW-0808">Transferase</keyword>
<dbReference type="VEuPathDB" id="FungiDB:SDRG_07700"/>
<evidence type="ECO:0000256" key="1">
    <source>
        <dbReference type="SAM" id="Coils"/>
    </source>
</evidence>
<dbReference type="Proteomes" id="UP000030762">
    <property type="component" value="Unassembled WGS sequence"/>
</dbReference>
<reference evidence="3 4" key="1">
    <citation type="submission" date="2012-04" db="EMBL/GenBank/DDBJ databases">
        <title>The Genome Sequence of Saprolegnia declina VS20.</title>
        <authorList>
            <consortium name="The Broad Institute Genome Sequencing Platform"/>
            <person name="Russ C."/>
            <person name="Nusbaum C."/>
            <person name="Tyler B."/>
            <person name="van West P."/>
            <person name="Dieguez-Uribeondo J."/>
            <person name="de Bruijn I."/>
            <person name="Tripathy S."/>
            <person name="Jiang R."/>
            <person name="Young S.K."/>
            <person name="Zeng Q."/>
            <person name="Gargeya S."/>
            <person name="Fitzgerald M."/>
            <person name="Haas B."/>
            <person name="Abouelleil A."/>
            <person name="Alvarado L."/>
            <person name="Arachchi H.M."/>
            <person name="Berlin A."/>
            <person name="Chapman S.B."/>
            <person name="Goldberg J."/>
            <person name="Griggs A."/>
            <person name="Gujja S."/>
            <person name="Hansen M."/>
            <person name="Howarth C."/>
            <person name="Imamovic A."/>
            <person name="Larimer J."/>
            <person name="McCowen C."/>
            <person name="Montmayeur A."/>
            <person name="Murphy C."/>
            <person name="Neiman D."/>
            <person name="Pearson M."/>
            <person name="Priest M."/>
            <person name="Roberts A."/>
            <person name="Saif S."/>
            <person name="Shea T."/>
            <person name="Sisk P."/>
            <person name="Sykes S."/>
            <person name="Wortman J."/>
            <person name="Nusbaum C."/>
            <person name="Birren B."/>
        </authorList>
    </citation>
    <scope>NUCLEOTIDE SEQUENCE [LARGE SCALE GENOMIC DNA]</scope>
    <source>
        <strain evidence="3 4">VS20</strain>
    </source>
</reference>
<dbReference type="PROSITE" id="PS50011">
    <property type="entry name" value="PROTEIN_KINASE_DOM"/>
    <property type="match status" value="1"/>
</dbReference>
<dbReference type="OrthoDB" id="10395426at2759"/>
<dbReference type="Gene3D" id="1.20.5.490">
    <property type="entry name" value="Single helix bin"/>
    <property type="match status" value="1"/>
</dbReference>
<keyword evidence="1" id="KW-0175">Coiled coil</keyword>
<dbReference type="AlphaFoldDB" id="T0QJK7"/>
<accession>T0QJK7</accession>
<dbReference type="GO" id="GO:0005524">
    <property type="term" value="F:ATP binding"/>
    <property type="evidence" value="ECO:0007669"/>
    <property type="project" value="InterPro"/>
</dbReference>
<dbReference type="PANTHER" id="PTHR44329">
    <property type="entry name" value="SERINE/THREONINE-PROTEIN KINASE TNNI3K-RELATED"/>
    <property type="match status" value="1"/>
</dbReference>
<dbReference type="STRING" id="1156394.T0QJK7"/>
<gene>
    <name evidence="3" type="ORF">SDRG_07700</name>
</gene>
<dbReference type="RefSeq" id="XP_008611773.1">
    <property type="nucleotide sequence ID" value="XM_008613551.1"/>
</dbReference>
<dbReference type="Gene3D" id="1.10.510.10">
    <property type="entry name" value="Transferase(Phosphotransferase) domain 1"/>
    <property type="match status" value="1"/>
</dbReference>
<dbReference type="GeneID" id="19948427"/>
<dbReference type="SUPFAM" id="SSF56112">
    <property type="entry name" value="Protein kinase-like (PK-like)"/>
    <property type="match status" value="1"/>
</dbReference>